<keyword evidence="4" id="KW-1185">Reference proteome</keyword>
<evidence type="ECO:0000313" key="4">
    <source>
        <dbReference type="Proteomes" id="UP001244011"/>
    </source>
</evidence>
<dbReference type="AlphaFoldDB" id="A0AAJ0CCU0"/>
<reference evidence="3" key="1">
    <citation type="submission" date="2023-06" db="EMBL/GenBank/DDBJ databases">
        <title>Genome-scale phylogeny and comparative genomics of the fungal order Sordariales.</title>
        <authorList>
            <consortium name="Lawrence Berkeley National Laboratory"/>
            <person name="Hensen N."/>
            <person name="Bonometti L."/>
            <person name="Westerberg I."/>
            <person name="Brannstrom I.O."/>
            <person name="Guillou S."/>
            <person name="Cros-Aarteil S."/>
            <person name="Calhoun S."/>
            <person name="Haridas S."/>
            <person name="Kuo A."/>
            <person name="Mondo S."/>
            <person name="Pangilinan J."/>
            <person name="Riley R."/>
            <person name="Labutti K."/>
            <person name="Andreopoulos B."/>
            <person name="Lipzen A."/>
            <person name="Chen C."/>
            <person name="Yanf M."/>
            <person name="Daum C."/>
            <person name="Ng V."/>
            <person name="Clum A."/>
            <person name="Steindorff A."/>
            <person name="Ohm R."/>
            <person name="Martin F."/>
            <person name="Silar P."/>
            <person name="Natvig D."/>
            <person name="Lalanne C."/>
            <person name="Gautier V."/>
            <person name="Ament-Velasquez S.L."/>
            <person name="Kruys A."/>
            <person name="Hutchinson M.I."/>
            <person name="Powell A.J."/>
            <person name="Barry K."/>
            <person name="Miller A.N."/>
            <person name="Grigoriev I.V."/>
            <person name="Debuchy R."/>
            <person name="Gladieux P."/>
            <person name="Thoren M.H."/>
            <person name="Johannesson H."/>
        </authorList>
    </citation>
    <scope>NUCLEOTIDE SEQUENCE</scope>
    <source>
        <strain evidence="3">8032-3</strain>
    </source>
</reference>
<accession>A0AAJ0CCU0</accession>
<dbReference type="PROSITE" id="PS51257">
    <property type="entry name" value="PROKAR_LIPOPROTEIN"/>
    <property type="match status" value="1"/>
</dbReference>
<evidence type="ECO:0000313" key="3">
    <source>
        <dbReference type="EMBL" id="KAK1771966.1"/>
    </source>
</evidence>
<feature type="signal peptide" evidence="1">
    <location>
        <begin position="1"/>
        <end position="22"/>
    </location>
</feature>
<feature type="chain" id="PRO_5042604314" evidence="1">
    <location>
        <begin position="23"/>
        <end position="476"/>
    </location>
</feature>
<dbReference type="GeneID" id="85305524"/>
<dbReference type="EMBL" id="MU838998">
    <property type="protein sequence ID" value="KAK1771966.1"/>
    <property type="molecule type" value="Genomic_DNA"/>
</dbReference>
<feature type="domain" description="Pyrroloquinoline quinone-dependent pyranose dehydrogenase beta-propeller" evidence="2">
    <location>
        <begin position="36"/>
        <end position="427"/>
    </location>
</feature>
<comment type="caution">
    <text evidence="3">The sequence shown here is derived from an EMBL/GenBank/DDBJ whole genome shotgun (WGS) entry which is preliminary data.</text>
</comment>
<gene>
    <name evidence="3" type="ORF">QBC33DRAFT_171991</name>
</gene>
<proteinExistence type="predicted"/>
<evidence type="ECO:0000259" key="2">
    <source>
        <dbReference type="Pfam" id="PF22807"/>
    </source>
</evidence>
<dbReference type="SUPFAM" id="SSF50952">
    <property type="entry name" value="Soluble quinoprotein glucose dehydrogenase"/>
    <property type="match status" value="1"/>
</dbReference>
<dbReference type="RefSeq" id="XP_060288179.1">
    <property type="nucleotide sequence ID" value="XM_060422337.1"/>
</dbReference>
<keyword evidence="1" id="KW-0732">Signal</keyword>
<dbReference type="InterPro" id="IPR011041">
    <property type="entry name" value="Quinoprot_gluc/sorb_DH_b-prop"/>
</dbReference>
<name>A0AAJ0CCU0_9PEZI</name>
<dbReference type="InterPro" id="IPR011042">
    <property type="entry name" value="6-blade_b-propeller_TolB-like"/>
</dbReference>
<protein>
    <submittedName>
        <fullName evidence="3">Soluble quino protein glucose/sorbosone dehydrogenase</fullName>
    </submittedName>
</protein>
<dbReference type="InterPro" id="IPR054539">
    <property type="entry name" value="Beta-prop_PDH"/>
</dbReference>
<dbReference type="Pfam" id="PF22807">
    <property type="entry name" value="TrAA12"/>
    <property type="match status" value="1"/>
</dbReference>
<dbReference type="Proteomes" id="UP001244011">
    <property type="component" value="Unassembled WGS sequence"/>
</dbReference>
<dbReference type="Gene3D" id="2.120.10.30">
    <property type="entry name" value="TolB, C-terminal domain"/>
    <property type="match status" value="1"/>
</dbReference>
<evidence type="ECO:0000256" key="1">
    <source>
        <dbReference type="SAM" id="SignalP"/>
    </source>
</evidence>
<sequence length="476" mass="50173">MKTNHVAKAALAAGLCSTAVLAQSCSSVLVPAYKAPSVASGWQAQLVADGLKKPRSLQFDSTGALLLVESGKGLSRITFKDNGGTCLQVDKSTLLVDNTGLNHGLALSNDGKTIYASTVKSVFAFEYDQKTGTVSDNPRVIIDNMSNNDLVTRTLLVSKKKDGYIVVSRGGTDDLAGATVLSSGLSQIRAFDLSNFTSDSKPYNFDSSGRVLGWGLRNSVGVAEHPTSGGIYSVENSIDDVTRDGVDIHENNPGEELNFHGLLSDPVEGQPKNYGHPNCFAVWDTAEIGDNDGLAVGKQFAMTENSTMTDEICAKDFVPPRLTFPPHQAPLDIKFNTDGSVAYVSFHGSFNKKNPVGYRISSLTFDPKTGEPTAPITSTDALSDIMSNPDDNECPENCFRPAGLTFDSAGRLWLTSDTTGEIYVLQQVTSKGSPTATASGTIVTSTKGPNSAGVRSTAALGYAAAVAVVGALFAVM</sequence>
<organism evidence="3 4">
    <name type="scientific">Phialemonium atrogriseum</name>
    <dbReference type="NCBI Taxonomy" id="1093897"/>
    <lineage>
        <taxon>Eukaryota</taxon>
        <taxon>Fungi</taxon>
        <taxon>Dikarya</taxon>
        <taxon>Ascomycota</taxon>
        <taxon>Pezizomycotina</taxon>
        <taxon>Sordariomycetes</taxon>
        <taxon>Sordariomycetidae</taxon>
        <taxon>Cephalothecales</taxon>
        <taxon>Cephalothecaceae</taxon>
        <taxon>Phialemonium</taxon>
    </lineage>
</organism>